<organism evidence="3 4">
    <name type="scientific">Fukomys damarensis</name>
    <name type="common">Damaraland mole rat</name>
    <name type="synonym">Cryptomys damarensis</name>
    <dbReference type="NCBI Taxonomy" id="885580"/>
    <lineage>
        <taxon>Eukaryota</taxon>
        <taxon>Metazoa</taxon>
        <taxon>Chordata</taxon>
        <taxon>Craniata</taxon>
        <taxon>Vertebrata</taxon>
        <taxon>Euteleostomi</taxon>
        <taxon>Mammalia</taxon>
        <taxon>Eutheria</taxon>
        <taxon>Euarchontoglires</taxon>
        <taxon>Glires</taxon>
        <taxon>Rodentia</taxon>
        <taxon>Hystricomorpha</taxon>
        <taxon>Bathyergidae</taxon>
        <taxon>Fukomys</taxon>
    </lineage>
</organism>
<proteinExistence type="predicted"/>
<feature type="chain" id="PRO_5001873919" evidence="2">
    <location>
        <begin position="22"/>
        <end position="200"/>
    </location>
</feature>
<reference evidence="3 4" key="1">
    <citation type="submission" date="2013-11" db="EMBL/GenBank/DDBJ databases">
        <title>The Damaraland mole rat (Fukomys damarensis) genome and evolution of African mole rats.</title>
        <authorList>
            <person name="Gladyshev V.N."/>
            <person name="Fang X."/>
        </authorList>
    </citation>
    <scope>NUCLEOTIDE SEQUENCE [LARGE SCALE GENOMIC DNA]</scope>
    <source>
        <tissue evidence="3">Liver</tissue>
    </source>
</reference>
<sequence length="200" mass="22383">MPSPVCLSATWWANRLLCATAEWTNSFVFSGDTVDTLDGRSCNCKCTFPKHQSLTIPDPASCRRARQNSLADSNSHHVFQCRASTVAYQTKSYQLVFKKITTAAAILVPRCLHKMSCEATETVPATEQELPQPQAKTGSGTESDSDESIQELEEQDSTQGPWRQQLISMKNQSLKQNKVGVKRRHGRLCPNWVFSRLQGY</sequence>
<evidence type="ECO:0000313" key="4">
    <source>
        <dbReference type="Proteomes" id="UP000028990"/>
    </source>
</evidence>
<accession>A0A091E3Y8</accession>
<keyword evidence="4" id="KW-1185">Reference proteome</keyword>
<feature type="region of interest" description="Disordered" evidence="1">
    <location>
        <begin position="122"/>
        <end position="162"/>
    </location>
</feature>
<evidence type="ECO:0000256" key="2">
    <source>
        <dbReference type="SAM" id="SignalP"/>
    </source>
</evidence>
<protein>
    <submittedName>
        <fullName evidence="3">Nascent polypeptide-associated complex subunit alpha</fullName>
    </submittedName>
</protein>
<dbReference type="Proteomes" id="UP000028990">
    <property type="component" value="Unassembled WGS sequence"/>
</dbReference>
<feature type="signal peptide" evidence="2">
    <location>
        <begin position="1"/>
        <end position="21"/>
    </location>
</feature>
<evidence type="ECO:0000313" key="3">
    <source>
        <dbReference type="EMBL" id="KFO37245.1"/>
    </source>
</evidence>
<keyword evidence="2" id="KW-0732">Signal</keyword>
<dbReference type="EMBL" id="KN121001">
    <property type="protein sequence ID" value="KFO37245.1"/>
    <property type="molecule type" value="Genomic_DNA"/>
</dbReference>
<feature type="compositionally biased region" description="Polar residues" evidence="1">
    <location>
        <begin position="123"/>
        <end position="142"/>
    </location>
</feature>
<feature type="compositionally biased region" description="Acidic residues" evidence="1">
    <location>
        <begin position="143"/>
        <end position="156"/>
    </location>
</feature>
<gene>
    <name evidence="3" type="ORF">H920_01364</name>
</gene>
<name>A0A091E3Y8_FUKDA</name>
<evidence type="ECO:0000256" key="1">
    <source>
        <dbReference type="SAM" id="MobiDB-lite"/>
    </source>
</evidence>
<dbReference type="AlphaFoldDB" id="A0A091E3Y8"/>